<keyword evidence="7 8" id="KW-0238">DNA-binding</keyword>
<reference evidence="9 10" key="1">
    <citation type="submission" date="2014-08" db="EMBL/GenBank/DDBJ databases">
        <authorList>
            <person name="Sisinthy S."/>
        </authorList>
    </citation>
    <scope>NUCLEOTIDE SEQUENCE [LARGE SCALE GENOMIC DNA]</scope>
    <source>
        <strain evidence="9 10">RuG17</strain>
    </source>
</reference>
<dbReference type="InterPro" id="IPR042211">
    <property type="entry name" value="CRISPR-assoc_Cas1_N"/>
</dbReference>
<dbReference type="Proteomes" id="UP000029864">
    <property type="component" value="Unassembled WGS sequence"/>
</dbReference>
<dbReference type="InterPro" id="IPR019851">
    <property type="entry name" value="CRISPR-assoc_Cas1_ECOLI"/>
</dbReference>
<keyword evidence="4 8" id="KW-0378">Hydrolase</keyword>
<comment type="caution">
    <text evidence="9">The sequence shown here is derived from an EMBL/GenBank/DDBJ whole genome shotgun (WGS) entry which is preliminary data.</text>
</comment>
<dbReference type="GO" id="GO:0004520">
    <property type="term" value="F:DNA endonuclease activity"/>
    <property type="evidence" value="ECO:0007669"/>
    <property type="project" value="InterPro"/>
</dbReference>
<name>A0A099J1Q2_9MICO</name>
<dbReference type="NCBIfam" id="TIGR00287">
    <property type="entry name" value="cas1"/>
    <property type="match status" value="1"/>
</dbReference>
<dbReference type="GO" id="GO:0003677">
    <property type="term" value="F:DNA binding"/>
    <property type="evidence" value="ECO:0007669"/>
    <property type="project" value="UniProtKB-KW"/>
</dbReference>
<feature type="binding site" evidence="8">
    <location>
        <position position="157"/>
    </location>
    <ligand>
        <name>Mn(2+)</name>
        <dbReference type="ChEBI" id="CHEBI:29035"/>
    </ligand>
</feature>
<dbReference type="GO" id="GO:0043571">
    <property type="term" value="P:maintenance of CRISPR repeat elements"/>
    <property type="evidence" value="ECO:0007669"/>
    <property type="project" value="UniProtKB-UniRule"/>
</dbReference>
<dbReference type="OrthoDB" id="9777847at2"/>
<proteinExistence type="inferred from homology"/>
<feature type="binding site" evidence="8">
    <location>
        <position position="218"/>
    </location>
    <ligand>
        <name>Mn(2+)</name>
        <dbReference type="ChEBI" id="CHEBI:29035"/>
    </ligand>
</feature>
<dbReference type="GO" id="GO:0051607">
    <property type="term" value="P:defense response to virus"/>
    <property type="evidence" value="ECO:0007669"/>
    <property type="project" value="UniProtKB-UniRule"/>
</dbReference>
<dbReference type="Gene3D" id="1.20.120.920">
    <property type="entry name" value="CRISPR-associated endonuclease Cas1, C-terminal domain"/>
    <property type="match status" value="1"/>
</dbReference>
<evidence type="ECO:0000256" key="2">
    <source>
        <dbReference type="ARBA" id="ARBA00022723"/>
    </source>
</evidence>
<dbReference type="RefSeq" id="WP_035839043.1">
    <property type="nucleotide sequence ID" value="NZ_JPXF01000100.1"/>
</dbReference>
<dbReference type="PANTHER" id="PTHR34353:SF3">
    <property type="entry name" value="CRISPR-ASSOCIATED ENDONUCLEASE CAS1"/>
    <property type="match status" value="1"/>
</dbReference>
<evidence type="ECO:0000256" key="8">
    <source>
        <dbReference type="HAMAP-Rule" id="MF_01470"/>
    </source>
</evidence>
<dbReference type="InterPro" id="IPR002729">
    <property type="entry name" value="CRISPR-assoc_Cas1"/>
</dbReference>
<keyword evidence="5 8" id="KW-0460">Magnesium</keyword>
<dbReference type="GO" id="GO:0016787">
    <property type="term" value="F:hydrolase activity"/>
    <property type="evidence" value="ECO:0007669"/>
    <property type="project" value="UniProtKB-KW"/>
</dbReference>
<dbReference type="EC" id="3.1.-.-" evidence="8"/>
<evidence type="ECO:0000313" key="9">
    <source>
        <dbReference type="EMBL" id="KGJ72085.1"/>
    </source>
</evidence>
<keyword evidence="10" id="KW-1185">Reference proteome</keyword>
<evidence type="ECO:0000256" key="7">
    <source>
        <dbReference type="ARBA" id="ARBA00023125"/>
    </source>
</evidence>
<dbReference type="HAMAP" id="MF_01470">
    <property type="entry name" value="Cas1"/>
    <property type="match status" value="1"/>
</dbReference>
<comment type="similarity">
    <text evidence="8">Belongs to the CRISPR-associated endonuclease Cas1 family.</text>
</comment>
<dbReference type="GO" id="GO:0046872">
    <property type="term" value="F:metal ion binding"/>
    <property type="evidence" value="ECO:0007669"/>
    <property type="project" value="UniProtKB-UniRule"/>
</dbReference>
<keyword evidence="3 8" id="KW-0255">Endonuclease</keyword>
<dbReference type="InterPro" id="IPR050646">
    <property type="entry name" value="Cas1"/>
</dbReference>
<evidence type="ECO:0000256" key="1">
    <source>
        <dbReference type="ARBA" id="ARBA00022722"/>
    </source>
</evidence>
<dbReference type="AlphaFoldDB" id="A0A099J1Q2"/>
<evidence type="ECO:0000256" key="6">
    <source>
        <dbReference type="ARBA" id="ARBA00023118"/>
    </source>
</evidence>
<protein>
    <recommendedName>
        <fullName evidence="8">CRISPR-associated endonuclease Cas1</fullName>
        <ecNumber evidence="8">3.1.-.-</ecNumber>
    </recommendedName>
</protein>
<feature type="binding site" evidence="8">
    <location>
        <position position="231"/>
    </location>
    <ligand>
        <name>Mn(2+)</name>
        <dbReference type="ChEBI" id="CHEBI:29035"/>
    </ligand>
</feature>
<sequence length="310" mass="33333">MTYSERALEFANIGAGEQVRLTDRVSYLYLEHAQIIQDKTGVIALQSDETGNTRGQIRVPIGSIAVVMLGPGTSLSHAAASSLAAAGTTLMFTGGGGINSYATARPLTGSARWAEAQARLWASSSHRVAAARQLYKARLGGMPLPVNARIATLRGLEGQMMRAEYKRLALKHGIKFRRETAAEDPVNVGLNLGNSILYGVAASVCSALSLNPALGVIHQGDARALFYDLADVYKQTITLPVAFLSAKEKDPQGFVRRKVRSVITQRRTLEDMLTMTMRILSPHLSDIDGDVLLDDIGTVAGHTNYGQPEV</sequence>
<keyword evidence="6 8" id="KW-0051">Antiviral defense</keyword>
<evidence type="ECO:0000256" key="4">
    <source>
        <dbReference type="ARBA" id="ARBA00022801"/>
    </source>
</evidence>
<dbReference type="Pfam" id="PF01867">
    <property type="entry name" value="Cas_Cas1"/>
    <property type="match status" value="1"/>
</dbReference>
<comment type="function">
    <text evidence="8">CRISPR (clustered regularly interspaced short palindromic repeat), is an adaptive immune system that provides protection against mobile genetic elements (viruses, transposable elements and conjugative plasmids). CRISPR clusters contain spacers, sequences complementary to antecedent mobile elements, and target invading nucleic acids. CRISPR clusters are transcribed and processed into CRISPR RNA (crRNA). Acts as a dsDNA endonuclease. Involved in the integration of spacer DNA into the CRISPR cassette.</text>
</comment>
<dbReference type="Gene3D" id="3.100.10.20">
    <property type="entry name" value="CRISPR-associated endonuclease Cas1, N-terminal domain"/>
    <property type="match status" value="1"/>
</dbReference>
<gene>
    <name evidence="8" type="primary">cas1</name>
    <name evidence="9" type="ORF">GY21_17820</name>
</gene>
<evidence type="ECO:0000313" key="10">
    <source>
        <dbReference type="Proteomes" id="UP000029864"/>
    </source>
</evidence>
<comment type="subunit">
    <text evidence="8">Homodimer, forms a heterotetramer with a Cas2 homodimer.</text>
</comment>
<dbReference type="NCBIfam" id="TIGR03638">
    <property type="entry name" value="cas1_ECOLI"/>
    <property type="match status" value="1"/>
</dbReference>
<keyword evidence="1 8" id="KW-0540">Nuclease</keyword>
<dbReference type="eggNOG" id="COG1518">
    <property type="taxonomic scope" value="Bacteria"/>
</dbReference>
<evidence type="ECO:0000256" key="5">
    <source>
        <dbReference type="ARBA" id="ARBA00022842"/>
    </source>
</evidence>
<keyword evidence="8" id="KW-0464">Manganese</keyword>
<dbReference type="PANTHER" id="PTHR34353">
    <property type="entry name" value="CRISPR-ASSOCIATED ENDONUCLEASE CAS1 1"/>
    <property type="match status" value="1"/>
</dbReference>
<dbReference type="STRING" id="1001240.GY21_17820"/>
<organism evidence="9 10">
    <name type="scientific">Cryobacterium roopkundense</name>
    <dbReference type="NCBI Taxonomy" id="1001240"/>
    <lineage>
        <taxon>Bacteria</taxon>
        <taxon>Bacillati</taxon>
        <taxon>Actinomycetota</taxon>
        <taxon>Actinomycetes</taxon>
        <taxon>Micrococcales</taxon>
        <taxon>Microbacteriaceae</taxon>
        <taxon>Cryobacterium</taxon>
    </lineage>
</organism>
<comment type="cofactor">
    <cofactor evidence="8">
        <name>Mg(2+)</name>
        <dbReference type="ChEBI" id="CHEBI:18420"/>
    </cofactor>
    <cofactor evidence="8">
        <name>Mn(2+)</name>
        <dbReference type="ChEBI" id="CHEBI:29035"/>
    </cofactor>
</comment>
<dbReference type="InterPro" id="IPR042206">
    <property type="entry name" value="CRISPR-assoc_Cas1_C"/>
</dbReference>
<accession>A0A099J1Q2</accession>
<evidence type="ECO:0000256" key="3">
    <source>
        <dbReference type="ARBA" id="ARBA00022759"/>
    </source>
</evidence>
<dbReference type="EMBL" id="JPXF01000100">
    <property type="protein sequence ID" value="KGJ72085.1"/>
    <property type="molecule type" value="Genomic_DNA"/>
</dbReference>
<keyword evidence="2 8" id="KW-0479">Metal-binding</keyword>